<name>A0A2I2FC52_ASPCN</name>
<protein>
    <submittedName>
        <fullName evidence="2">Uncharacterized protein</fullName>
    </submittedName>
</protein>
<keyword evidence="1" id="KW-0812">Transmembrane</keyword>
<accession>A0A2I2FC52</accession>
<gene>
    <name evidence="2" type="ORF">BDW47DRAFT_105500</name>
</gene>
<dbReference type="GeneID" id="36519745"/>
<dbReference type="EMBL" id="KZ559137">
    <property type="protein sequence ID" value="PLB38208.1"/>
    <property type="molecule type" value="Genomic_DNA"/>
</dbReference>
<keyword evidence="1" id="KW-1133">Transmembrane helix</keyword>
<sequence length="70" mass="7131">MGVGRPDLTCPGRKHPVGTVQVTLGLVRVPGFGGFTGLISPVVVCFFLMGPVVSARGSSPHGLDGWAGLD</sequence>
<dbReference type="AlphaFoldDB" id="A0A2I2FC52"/>
<proteinExistence type="predicted"/>
<reference evidence="2 3" key="1">
    <citation type="submission" date="2017-12" db="EMBL/GenBank/DDBJ databases">
        <authorList>
            <consortium name="DOE Joint Genome Institute"/>
            <person name="Haridas S."/>
            <person name="Kjaerbolling I."/>
            <person name="Vesth T.C."/>
            <person name="Frisvad J.C."/>
            <person name="Nybo J.L."/>
            <person name="Theobald S."/>
            <person name="Kuo A."/>
            <person name="Bowyer P."/>
            <person name="Matsuda Y."/>
            <person name="Mondo S."/>
            <person name="Lyhne E.K."/>
            <person name="Kogle M.E."/>
            <person name="Clum A."/>
            <person name="Lipzen A."/>
            <person name="Salamov A."/>
            <person name="Ngan C.Y."/>
            <person name="Daum C."/>
            <person name="Chiniquy J."/>
            <person name="Barry K."/>
            <person name="LaButti K."/>
            <person name="Simmons B.A."/>
            <person name="Magnuson J.K."/>
            <person name="Mortensen U.H."/>
            <person name="Larsen T.O."/>
            <person name="Grigoriev I.V."/>
            <person name="Baker S.E."/>
            <person name="Andersen M.R."/>
            <person name="Nordberg H.P."/>
            <person name="Cantor M.N."/>
            <person name="Hua S.X."/>
        </authorList>
    </citation>
    <scope>NUCLEOTIDE SEQUENCE [LARGE SCALE GENOMIC DNA]</scope>
    <source>
        <strain evidence="2 3">CBS 102.13</strain>
    </source>
</reference>
<organism evidence="2 3">
    <name type="scientific">Aspergillus candidus</name>
    <dbReference type="NCBI Taxonomy" id="41067"/>
    <lineage>
        <taxon>Eukaryota</taxon>
        <taxon>Fungi</taxon>
        <taxon>Dikarya</taxon>
        <taxon>Ascomycota</taxon>
        <taxon>Pezizomycotina</taxon>
        <taxon>Eurotiomycetes</taxon>
        <taxon>Eurotiomycetidae</taxon>
        <taxon>Eurotiales</taxon>
        <taxon>Aspergillaceae</taxon>
        <taxon>Aspergillus</taxon>
        <taxon>Aspergillus subgen. Circumdati</taxon>
    </lineage>
</organism>
<dbReference type="RefSeq" id="XP_024672220.1">
    <property type="nucleotide sequence ID" value="XM_024812585.1"/>
</dbReference>
<evidence type="ECO:0000313" key="2">
    <source>
        <dbReference type="EMBL" id="PLB38208.1"/>
    </source>
</evidence>
<feature type="transmembrane region" description="Helical" evidence="1">
    <location>
        <begin position="32"/>
        <end position="53"/>
    </location>
</feature>
<keyword evidence="1" id="KW-0472">Membrane</keyword>
<evidence type="ECO:0000256" key="1">
    <source>
        <dbReference type="SAM" id="Phobius"/>
    </source>
</evidence>
<keyword evidence="3" id="KW-1185">Reference proteome</keyword>
<evidence type="ECO:0000313" key="3">
    <source>
        <dbReference type="Proteomes" id="UP000234585"/>
    </source>
</evidence>
<dbReference type="Proteomes" id="UP000234585">
    <property type="component" value="Unassembled WGS sequence"/>
</dbReference>